<reference evidence="1 2" key="1">
    <citation type="submission" date="2021-10" db="EMBL/GenBank/DDBJ databases">
        <authorList>
            <person name="Koch H."/>
        </authorList>
    </citation>
    <scope>NUCLEOTIDE SEQUENCE [LARGE SCALE GENOMIC DNA]</scope>
    <source>
        <strain evidence="1">6680</strain>
    </source>
</reference>
<accession>A0ABN8ASR8</accession>
<evidence type="ECO:0000313" key="2">
    <source>
        <dbReference type="Proteomes" id="UP000839052"/>
    </source>
</evidence>
<proteinExistence type="predicted"/>
<gene>
    <name evidence="1" type="ORF">NTG6680_2422</name>
</gene>
<dbReference type="Proteomes" id="UP000839052">
    <property type="component" value="Chromosome"/>
</dbReference>
<protein>
    <recommendedName>
        <fullName evidence="3">Transposase</fullName>
    </recommendedName>
</protein>
<evidence type="ECO:0000313" key="1">
    <source>
        <dbReference type="EMBL" id="CAG9933671.1"/>
    </source>
</evidence>
<name>A0ABN8ASR8_9PROT</name>
<keyword evidence="2" id="KW-1185">Reference proteome</keyword>
<organism evidence="1 2">
    <name type="scientific">Candidatus Nitrotoga arctica</name>
    <dbReference type="NCBI Taxonomy" id="453162"/>
    <lineage>
        <taxon>Bacteria</taxon>
        <taxon>Pseudomonadati</taxon>
        <taxon>Pseudomonadota</taxon>
        <taxon>Betaproteobacteria</taxon>
        <taxon>Nitrosomonadales</taxon>
        <taxon>Gallionellaceae</taxon>
        <taxon>Candidatus Nitrotoga</taxon>
    </lineage>
</organism>
<evidence type="ECO:0008006" key="3">
    <source>
        <dbReference type="Google" id="ProtNLM"/>
    </source>
</evidence>
<sequence>MEATGIYHEQAVMALVDAGVMVSIVNPVQVKDFGRELAQVRKHSSRK</sequence>
<dbReference type="EMBL" id="OU912926">
    <property type="protein sequence ID" value="CAG9933671.1"/>
    <property type="molecule type" value="Genomic_DNA"/>
</dbReference>